<keyword evidence="4" id="KW-1185">Reference proteome</keyword>
<protein>
    <submittedName>
        <fullName evidence="3">Uncharacterized protein</fullName>
    </submittedName>
</protein>
<keyword evidence="1" id="KW-0175">Coiled coil</keyword>
<dbReference type="Proteomes" id="UP000030960">
    <property type="component" value="Unassembled WGS sequence"/>
</dbReference>
<dbReference type="AlphaFoldDB" id="A0A0B3RWI1"/>
<dbReference type="RefSeq" id="WP_043145292.1">
    <property type="nucleotide sequence ID" value="NZ_JSUQ01000020.1"/>
</dbReference>
<evidence type="ECO:0000313" key="3">
    <source>
        <dbReference type="EMBL" id="KHQ51103.1"/>
    </source>
</evidence>
<accession>A0A0B3RWI1</accession>
<dbReference type="EMBL" id="JSUQ01000020">
    <property type="protein sequence ID" value="KHQ51103.1"/>
    <property type="molecule type" value="Genomic_DNA"/>
</dbReference>
<dbReference type="CDD" id="cd14686">
    <property type="entry name" value="bZIP"/>
    <property type="match status" value="1"/>
</dbReference>
<proteinExistence type="predicted"/>
<dbReference type="OrthoDB" id="9974739at2"/>
<feature type="coiled-coil region" evidence="1">
    <location>
        <begin position="168"/>
        <end position="202"/>
    </location>
</feature>
<evidence type="ECO:0000256" key="1">
    <source>
        <dbReference type="SAM" id="Coils"/>
    </source>
</evidence>
<evidence type="ECO:0000256" key="2">
    <source>
        <dbReference type="SAM" id="MobiDB-lite"/>
    </source>
</evidence>
<gene>
    <name evidence="3" type="ORF">OA50_04474</name>
</gene>
<reference evidence="3 4" key="1">
    <citation type="submission" date="2014-10" db="EMBL/GenBank/DDBJ databases">
        <title>Genome sequence of Ponticoccus sp. strain UMTAT08 isolated from clonal culture of toxic dinoflagellate Alexandrium tamiyavanichii.</title>
        <authorList>
            <person name="Gan H.Y."/>
            <person name="Muhd D.-D."/>
            <person name="Mohd Noor M.E."/>
            <person name="Yeong Y.S."/>
            <person name="Usup G."/>
        </authorList>
    </citation>
    <scope>NUCLEOTIDE SEQUENCE [LARGE SCALE GENOMIC DNA]</scope>
    <source>
        <strain evidence="3 4">UMTAT08</strain>
    </source>
</reference>
<name>A0A0B3RWI1_9RHOB</name>
<evidence type="ECO:0000313" key="4">
    <source>
        <dbReference type="Proteomes" id="UP000030960"/>
    </source>
</evidence>
<organism evidence="3 4">
    <name type="scientific">Mameliella alba</name>
    <dbReference type="NCBI Taxonomy" id="561184"/>
    <lineage>
        <taxon>Bacteria</taxon>
        <taxon>Pseudomonadati</taxon>
        <taxon>Pseudomonadota</taxon>
        <taxon>Alphaproteobacteria</taxon>
        <taxon>Rhodobacterales</taxon>
        <taxon>Roseobacteraceae</taxon>
        <taxon>Mameliella</taxon>
    </lineage>
</organism>
<feature type="compositionally biased region" description="Acidic residues" evidence="2">
    <location>
        <begin position="227"/>
        <end position="236"/>
    </location>
</feature>
<feature type="region of interest" description="Disordered" evidence="2">
    <location>
        <begin position="202"/>
        <end position="259"/>
    </location>
</feature>
<sequence length="259" mass="27921">MIESGFAKNLTGQNLSSHLGPVSGKGDVRVGFFWTKVQLRTKNPALNGKIVNRLCIAKQPIGDRYTVSHAYISQQDAARLYPQEFGIFTQYETAPANGTPLSDIPGVSRSEIGLLELHAITCVEDLLSLHPDQVSQIGMAASRVYKVAKGWQDKKDENEEILTAADVQAKAEEAIKAMEERLARLEANNTRLQAENDVLRHSASGHPAQSAAVTTAVQAAAAPGDDAPYEFPDDDGFMAGGDVVTGNDDLSDMPDPMKD</sequence>
<comment type="caution">
    <text evidence="3">The sequence shown here is derived from an EMBL/GenBank/DDBJ whole genome shotgun (WGS) entry which is preliminary data.</text>
</comment>
<feature type="compositionally biased region" description="Low complexity" evidence="2">
    <location>
        <begin position="208"/>
        <end position="222"/>
    </location>
</feature>